<dbReference type="GO" id="GO:0031267">
    <property type="term" value="F:small GTPase binding"/>
    <property type="evidence" value="ECO:0007669"/>
    <property type="project" value="InterPro"/>
</dbReference>
<proteinExistence type="inferred from homology"/>
<dbReference type="GO" id="GO:0000056">
    <property type="term" value="P:ribosomal small subunit export from nucleus"/>
    <property type="evidence" value="ECO:0007669"/>
    <property type="project" value="TreeGrafter"/>
</dbReference>
<dbReference type="InterPro" id="IPR001494">
    <property type="entry name" value="Importin-beta_N"/>
</dbReference>
<evidence type="ECO:0000313" key="4">
    <source>
        <dbReference type="RefSeq" id="XP_010787040.1"/>
    </source>
</evidence>
<dbReference type="Gene3D" id="1.25.10.10">
    <property type="entry name" value="Leucine-rich Repeat Variant"/>
    <property type="match status" value="1"/>
</dbReference>
<name>A0A6I9PH70_9TELE</name>
<dbReference type="GO" id="GO:0005737">
    <property type="term" value="C:cytoplasm"/>
    <property type="evidence" value="ECO:0007669"/>
    <property type="project" value="TreeGrafter"/>
</dbReference>
<dbReference type="Proteomes" id="UP000504611">
    <property type="component" value="Unplaced"/>
</dbReference>
<dbReference type="GO" id="GO:0005634">
    <property type="term" value="C:nucleus"/>
    <property type="evidence" value="ECO:0007669"/>
    <property type="project" value="TreeGrafter"/>
</dbReference>
<reference evidence="4" key="1">
    <citation type="submission" date="2025-08" db="UniProtKB">
        <authorList>
            <consortium name="RefSeq"/>
        </authorList>
    </citation>
    <scope>IDENTIFICATION</scope>
    <source>
        <tissue evidence="4">Muscle</tissue>
    </source>
</reference>
<sequence>MPAIMTMLADHAAQQLLDFNQKLDINLLDNVVNCIHHGVGPQQRMAQEVLTHLKEHPDAWTRVDTILEFSQNMNTKYYALQILETVIKTRWKILPRNQCEGKSCFFSFFLTKRFNSVNAGAFLNVVTCRFHVKESSPTKHAGLFSA</sequence>
<dbReference type="InterPro" id="IPR011989">
    <property type="entry name" value="ARM-like"/>
</dbReference>
<evidence type="ECO:0000313" key="3">
    <source>
        <dbReference type="Proteomes" id="UP000504611"/>
    </source>
</evidence>
<evidence type="ECO:0000256" key="1">
    <source>
        <dbReference type="ARBA" id="ARBA00009466"/>
    </source>
</evidence>
<dbReference type="GO" id="GO:0005049">
    <property type="term" value="F:nuclear export signal receptor activity"/>
    <property type="evidence" value="ECO:0007669"/>
    <property type="project" value="InterPro"/>
</dbReference>
<dbReference type="AlphaFoldDB" id="A0A6I9PH70"/>
<dbReference type="GO" id="GO:0006611">
    <property type="term" value="P:protein export from nucleus"/>
    <property type="evidence" value="ECO:0007669"/>
    <property type="project" value="InterPro"/>
</dbReference>
<dbReference type="SMART" id="SM00913">
    <property type="entry name" value="IBN_N"/>
    <property type="match status" value="1"/>
</dbReference>
<dbReference type="PANTHER" id="PTHR11223:SF2">
    <property type="entry name" value="EXPORTIN-1"/>
    <property type="match status" value="1"/>
</dbReference>
<protein>
    <submittedName>
        <fullName evidence="4">Exportin-1-like</fullName>
    </submittedName>
</protein>
<dbReference type="PANTHER" id="PTHR11223">
    <property type="entry name" value="EXPORTIN 1/5"/>
    <property type="match status" value="1"/>
</dbReference>
<dbReference type="RefSeq" id="XP_010787040.1">
    <property type="nucleotide sequence ID" value="XM_010788738.1"/>
</dbReference>
<dbReference type="Pfam" id="PF03810">
    <property type="entry name" value="IBN_N"/>
    <property type="match status" value="1"/>
</dbReference>
<accession>A0A6I9PH70</accession>
<dbReference type="SUPFAM" id="SSF48371">
    <property type="entry name" value="ARM repeat"/>
    <property type="match status" value="1"/>
</dbReference>
<comment type="similarity">
    <text evidence="1">Belongs to the exportin family.</text>
</comment>
<dbReference type="OrthoDB" id="27218at2759"/>
<evidence type="ECO:0000259" key="2">
    <source>
        <dbReference type="SMART" id="SM00913"/>
    </source>
</evidence>
<keyword evidence="3" id="KW-1185">Reference proteome</keyword>
<organism evidence="3 4">
    <name type="scientific">Notothenia coriiceps</name>
    <name type="common">black rockcod</name>
    <dbReference type="NCBI Taxonomy" id="8208"/>
    <lineage>
        <taxon>Eukaryota</taxon>
        <taxon>Metazoa</taxon>
        <taxon>Chordata</taxon>
        <taxon>Craniata</taxon>
        <taxon>Vertebrata</taxon>
        <taxon>Euteleostomi</taxon>
        <taxon>Actinopterygii</taxon>
        <taxon>Neopterygii</taxon>
        <taxon>Teleostei</taxon>
        <taxon>Neoteleostei</taxon>
        <taxon>Acanthomorphata</taxon>
        <taxon>Eupercaria</taxon>
        <taxon>Perciformes</taxon>
        <taxon>Notothenioidei</taxon>
        <taxon>Nototheniidae</taxon>
        <taxon>Notothenia</taxon>
    </lineage>
</organism>
<feature type="domain" description="Importin N-terminal" evidence="2">
    <location>
        <begin position="46"/>
        <end position="111"/>
    </location>
</feature>
<dbReference type="InterPro" id="IPR045065">
    <property type="entry name" value="XPO1/5"/>
</dbReference>
<dbReference type="GO" id="GO:0000055">
    <property type="term" value="P:ribosomal large subunit export from nucleus"/>
    <property type="evidence" value="ECO:0007669"/>
    <property type="project" value="TreeGrafter"/>
</dbReference>
<dbReference type="KEGG" id="ncc:104960650"/>
<dbReference type="InterPro" id="IPR016024">
    <property type="entry name" value="ARM-type_fold"/>
</dbReference>
<gene>
    <name evidence="4" type="primary">LOC104960650</name>
</gene>
<dbReference type="GeneID" id="104960650"/>